<dbReference type="InterPro" id="IPR029071">
    <property type="entry name" value="Ubiquitin-like_domsf"/>
</dbReference>
<gene>
    <name evidence="3" type="ORF">D9611_012677</name>
</gene>
<dbReference type="Gene3D" id="3.10.20.90">
    <property type="entry name" value="Phosphatidylinositol 3-kinase Catalytic Subunit, Chain A, domain 1"/>
    <property type="match status" value="1"/>
</dbReference>
<feature type="domain" description="Ubiquitin-like" evidence="1">
    <location>
        <begin position="12"/>
        <end position="80"/>
    </location>
</feature>
<dbReference type="SUPFAM" id="SSF54236">
    <property type="entry name" value="Ubiquitin-like"/>
    <property type="match status" value="1"/>
</dbReference>
<organism evidence="3 4">
    <name type="scientific">Ephemerocybe angulata</name>
    <dbReference type="NCBI Taxonomy" id="980116"/>
    <lineage>
        <taxon>Eukaryota</taxon>
        <taxon>Fungi</taxon>
        <taxon>Dikarya</taxon>
        <taxon>Basidiomycota</taxon>
        <taxon>Agaricomycotina</taxon>
        <taxon>Agaricomycetes</taxon>
        <taxon>Agaricomycetidae</taxon>
        <taxon>Agaricales</taxon>
        <taxon>Agaricineae</taxon>
        <taxon>Psathyrellaceae</taxon>
        <taxon>Ephemerocybe</taxon>
    </lineage>
</organism>
<dbReference type="Pfam" id="PF00240">
    <property type="entry name" value="ubiquitin"/>
    <property type="match status" value="1"/>
</dbReference>
<dbReference type="OrthoDB" id="49605at2759"/>
<sequence>MTTNSSDSVLSFSVAFRGTTHRLALPSSTPLSELEAQLQELTGVSPGLQKLIFKGKKAQHQGDAPIGEIGIKNNSKIQLLGTTAQELDGLKNVEDERHRRERIMRERAMKPQYKVQPARSSGRISTLSSPSSSNSNFKFHSIVPLAHLPNPEMARATLEKLASDPAIRHVMHKHEFTVGVLTELAPHEQPHLLGLNVNAGQEIKLRIYTDRYDGFRSYKEIRRVLCHELTHNVWGDHDNNFKELNSKLNREVAEYERSAIEGAHSLSGQARAAGYGTPSSELEAEAQSNVLGGSASAVSMLEADSPEDRRRRILEATMNRLRKEEEEIEHSCGTGSSGTV</sequence>
<dbReference type="EMBL" id="JAACJK010000175">
    <property type="protein sequence ID" value="KAF5319067.1"/>
    <property type="molecule type" value="Genomic_DNA"/>
</dbReference>
<dbReference type="AlphaFoldDB" id="A0A8H5B9F1"/>
<feature type="domain" description="WLM" evidence="2">
    <location>
        <begin position="130"/>
        <end position="322"/>
    </location>
</feature>
<comment type="caution">
    <text evidence="3">The sequence shown here is derived from an EMBL/GenBank/DDBJ whole genome shotgun (WGS) entry which is preliminary data.</text>
</comment>
<reference evidence="3 4" key="1">
    <citation type="journal article" date="2020" name="ISME J.">
        <title>Uncovering the hidden diversity of litter-decomposition mechanisms in mushroom-forming fungi.</title>
        <authorList>
            <person name="Floudas D."/>
            <person name="Bentzer J."/>
            <person name="Ahren D."/>
            <person name="Johansson T."/>
            <person name="Persson P."/>
            <person name="Tunlid A."/>
        </authorList>
    </citation>
    <scope>NUCLEOTIDE SEQUENCE [LARGE SCALE GENOMIC DNA]</scope>
    <source>
        <strain evidence="3 4">CBS 175.51</strain>
    </source>
</reference>
<dbReference type="SMART" id="SM00213">
    <property type="entry name" value="UBQ"/>
    <property type="match status" value="1"/>
</dbReference>
<dbReference type="PROSITE" id="PS50053">
    <property type="entry name" value="UBIQUITIN_2"/>
    <property type="match status" value="1"/>
</dbReference>
<dbReference type="PROSITE" id="PS51397">
    <property type="entry name" value="WLM"/>
    <property type="match status" value="1"/>
</dbReference>
<protein>
    <recommendedName>
        <fullName evidence="5">WLM-domain-containing protein</fullName>
    </recommendedName>
</protein>
<proteinExistence type="predicted"/>
<keyword evidence="4" id="KW-1185">Reference proteome</keyword>
<evidence type="ECO:0000259" key="2">
    <source>
        <dbReference type="PROSITE" id="PS51397"/>
    </source>
</evidence>
<dbReference type="GO" id="GO:0070628">
    <property type="term" value="F:proteasome binding"/>
    <property type="evidence" value="ECO:0007669"/>
    <property type="project" value="TreeGrafter"/>
</dbReference>
<dbReference type="Pfam" id="PF08325">
    <property type="entry name" value="WLM"/>
    <property type="match status" value="1"/>
</dbReference>
<dbReference type="InterPro" id="IPR000626">
    <property type="entry name" value="Ubiquitin-like_dom"/>
</dbReference>
<evidence type="ECO:0000313" key="4">
    <source>
        <dbReference type="Proteomes" id="UP000541558"/>
    </source>
</evidence>
<evidence type="ECO:0008006" key="5">
    <source>
        <dbReference type="Google" id="ProtNLM"/>
    </source>
</evidence>
<dbReference type="InterPro" id="IPR013536">
    <property type="entry name" value="WLM_dom"/>
</dbReference>
<evidence type="ECO:0000313" key="3">
    <source>
        <dbReference type="EMBL" id="KAF5319067.1"/>
    </source>
</evidence>
<accession>A0A8H5B9F1</accession>
<evidence type="ECO:0000259" key="1">
    <source>
        <dbReference type="PROSITE" id="PS50053"/>
    </source>
</evidence>
<dbReference type="Proteomes" id="UP000541558">
    <property type="component" value="Unassembled WGS sequence"/>
</dbReference>
<dbReference type="PANTHER" id="PTHR47795">
    <property type="entry name" value="UBIQUITIN AND WLM DOMAIN-CONTAINING METALLOPROTEASE SPCC1442.07C"/>
    <property type="match status" value="1"/>
</dbReference>
<name>A0A8H5B9F1_9AGAR</name>
<dbReference type="PANTHER" id="PTHR47795:SF1">
    <property type="entry name" value="DNA-DEPENDENT METALLOPROTEASE WSS1 HOMOLOG 2"/>
    <property type="match status" value="1"/>
</dbReference>